<reference evidence="6" key="1">
    <citation type="journal article" date="2024" name="J Bioinform Genom">
        <title>Complete genome sequence of the type strain bacterium Sphaerochaeta associata GLS2t (VKM B-2742)t.</title>
        <authorList>
            <person name="Troshina O.Y."/>
            <person name="Tepeeva A.N."/>
            <person name="Arzamasceva V.O."/>
            <person name="Whitman W.B."/>
            <person name="Varghese N."/>
            <person name="Shapiro N."/>
            <person name="Woyke T."/>
            <person name="Kripides N.C."/>
            <person name="Vasilenko O.V."/>
        </authorList>
    </citation>
    <scope>NUCLEOTIDE SEQUENCE [LARGE SCALE GENOMIC DNA]</scope>
    <source>
        <strain evidence="6">GLS2T</strain>
    </source>
</reference>
<dbReference type="SUPFAM" id="SSF52540">
    <property type="entry name" value="P-loop containing nucleoside triphosphate hydrolases"/>
    <property type="match status" value="1"/>
</dbReference>
<feature type="domain" description="ABC transporter" evidence="4">
    <location>
        <begin position="7"/>
        <end position="258"/>
    </location>
</feature>
<evidence type="ECO:0000313" key="6">
    <source>
        <dbReference type="Proteomes" id="UP000829708"/>
    </source>
</evidence>
<dbReference type="InterPro" id="IPR013563">
    <property type="entry name" value="Oligopep_ABC_C"/>
</dbReference>
<dbReference type="Pfam" id="PF08352">
    <property type="entry name" value="oligo_HPY"/>
    <property type="match status" value="1"/>
</dbReference>
<organism evidence="5 6">
    <name type="scientific">Sphaerochaeta associata</name>
    <dbReference type="NCBI Taxonomy" id="1129264"/>
    <lineage>
        <taxon>Bacteria</taxon>
        <taxon>Pseudomonadati</taxon>
        <taxon>Spirochaetota</taxon>
        <taxon>Spirochaetia</taxon>
        <taxon>Spirochaetales</taxon>
        <taxon>Sphaerochaetaceae</taxon>
        <taxon>Sphaerochaeta</taxon>
    </lineage>
</organism>
<keyword evidence="6" id="KW-1185">Reference proteome</keyword>
<evidence type="ECO:0000259" key="4">
    <source>
        <dbReference type="PROSITE" id="PS50893"/>
    </source>
</evidence>
<keyword evidence="3 5" id="KW-0067">ATP-binding</keyword>
<accession>A0ABY4D7L2</accession>
<evidence type="ECO:0000256" key="1">
    <source>
        <dbReference type="ARBA" id="ARBA00022448"/>
    </source>
</evidence>
<evidence type="ECO:0000256" key="2">
    <source>
        <dbReference type="ARBA" id="ARBA00022741"/>
    </source>
</evidence>
<dbReference type="InterPro" id="IPR003593">
    <property type="entry name" value="AAA+_ATPase"/>
</dbReference>
<dbReference type="Gene3D" id="3.40.50.300">
    <property type="entry name" value="P-loop containing nucleotide triphosphate hydrolases"/>
    <property type="match status" value="1"/>
</dbReference>
<dbReference type="PROSITE" id="PS00211">
    <property type="entry name" value="ABC_TRANSPORTER_1"/>
    <property type="match status" value="1"/>
</dbReference>
<protein>
    <submittedName>
        <fullName evidence="5">ABC transporter ATP-binding protein</fullName>
    </submittedName>
</protein>
<evidence type="ECO:0000313" key="5">
    <source>
        <dbReference type="EMBL" id="UOM50282.1"/>
    </source>
</evidence>
<dbReference type="InterPro" id="IPR050319">
    <property type="entry name" value="ABC_transp_ATP-bind"/>
</dbReference>
<keyword evidence="2" id="KW-0547">Nucleotide-binding</keyword>
<dbReference type="InterPro" id="IPR003439">
    <property type="entry name" value="ABC_transporter-like_ATP-bd"/>
</dbReference>
<dbReference type="SMART" id="SM00382">
    <property type="entry name" value="AAA"/>
    <property type="match status" value="1"/>
</dbReference>
<dbReference type="RefSeq" id="WP_244771673.1">
    <property type="nucleotide sequence ID" value="NZ_CP094929.1"/>
</dbReference>
<dbReference type="PROSITE" id="PS50893">
    <property type="entry name" value="ABC_TRANSPORTER_2"/>
    <property type="match status" value="1"/>
</dbReference>
<dbReference type="NCBIfam" id="TIGR01727">
    <property type="entry name" value="oligo_HPY"/>
    <property type="match status" value="1"/>
</dbReference>
<dbReference type="CDD" id="cd03257">
    <property type="entry name" value="ABC_NikE_OppD_transporters"/>
    <property type="match status" value="1"/>
</dbReference>
<dbReference type="PANTHER" id="PTHR43776">
    <property type="entry name" value="TRANSPORT ATP-BINDING PROTEIN"/>
    <property type="match status" value="1"/>
</dbReference>
<proteinExistence type="predicted"/>
<name>A0ABY4D7L2_9SPIR</name>
<dbReference type="Pfam" id="PF00005">
    <property type="entry name" value="ABC_tran"/>
    <property type="match status" value="1"/>
</dbReference>
<dbReference type="Proteomes" id="UP000829708">
    <property type="component" value="Chromosome"/>
</dbReference>
<dbReference type="InterPro" id="IPR017871">
    <property type="entry name" value="ABC_transporter-like_CS"/>
</dbReference>
<sequence length="337" mass="38085">MPDTPLLVVENLNKHFLLHKSMKKEHAVYVKAVNNVSFTVNEGETLGIVGESGCGKSTLGRTLLRLLEPTGGEVYFEGKRISDYTTNEMRSLRERMQYIFQDPYSSMNPKMTIRDIVSEPLENFRKDMSSEQREERVAELLELVGLSREAMTRYPHEFSGGQRQRIVIARGIALNPRLLICDESVSALDVSVQAQIINLLQELKQKLSLTYLFISHDLRVVKFISDRIMVLYLGEVMEIAPSSTLFADPKHPYTRSLIGSISKGDPRHRDERKILEGEIPNPMNAPKGCPFSSRCPVAIERCHIEKPTLRTVGKDHVAACLLLSQPMQSDTKTGENE</sequence>
<keyword evidence="1" id="KW-0813">Transport</keyword>
<dbReference type="GO" id="GO:0005524">
    <property type="term" value="F:ATP binding"/>
    <property type="evidence" value="ECO:0007669"/>
    <property type="project" value="UniProtKB-KW"/>
</dbReference>
<evidence type="ECO:0000256" key="3">
    <source>
        <dbReference type="ARBA" id="ARBA00022840"/>
    </source>
</evidence>
<gene>
    <name evidence="5" type="ORF">MUG09_12030</name>
</gene>
<dbReference type="InterPro" id="IPR027417">
    <property type="entry name" value="P-loop_NTPase"/>
</dbReference>
<dbReference type="EMBL" id="CP094929">
    <property type="protein sequence ID" value="UOM50282.1"/>
    <property type="molecule type" value="Genomic_DNA"/>
</dbReference>